<evidence type="ECO:0000256" key="8">
    <source>
        <dbReference type="SAM" id="MobiDB-lite"/>
    </source>
</evidence>
<name>A0A1D1YKU1_9ARAE</name>
<dbReference type="GO" id="GO:0009506">
    <property type="term" value="C:plasmodesma"/>
    <property type="evidence" value="ECO:0007669"/>
    <property type="project" value="UniProtKB-ARBA"/>
</dbReference>
<evidence type="ECO:0000256" key="7">
    <source>
        <dbReference type="ARBA" id="ARBA00023180"/>
    </source>
</evidence>
<protein>
    <submittedName>
        <fullName evidence="11">Glucan endo-1,3-beta-glucosidase 7</fullName>
    </submittedName>
</protein>
<dbReference type="FunFam" id="1.20.58.1040:FF:000001">
    <property type="entry name" value="Glucan endo-1,3-beta-glucosidase 4"/>
    <property type="match status" value="1"/>
</dbReference>
<evidence type="ECO:0000256" key="6">
    <source>
        <dbReference type="ARBA" id="ARBA00023157"/>
    </source>
</evidence>
<evidence type="ECO:0000256" key="4">
    <source>
        <dbReference type="ARBA" id="ARBA00022729"/>
    </source>
</evidence>
<dbReference type="PANTHER" id="PTHR31044">
    <property type="entry name" value="BETA-1,3 GLUCANASE"/>
    <property type="match status" value="1"/>
</dbReference>
<feature type="region of interest" description="Disordered" evidence="8">
    <location>
        <begin position="49"/>
        <end position="132"/>
    </location>
</feature>
<dbReference type="EMBL" id="GDJX01012675">
    <property type="protein sequence ID" value="JAT55261.1"/>
    <property type="molecule type" value="Transcribed_RNA"/>
</dbReference>
<keyword evidence="7" id="KW-0325">Glycoprotein</keyword>
<reference evidence="11" key="1">
    <citation type="submission" date="2015-07" db="EMBL/GenBank/DDBJ databases">
        <title>Transcriptome Assembly of Anthurium amnicola.</title>
        <authorList>
            <person name="Suzuki J."/>
        </authorList>
    </citation>
    <scope>NUCLEOTIDE SEQUENCE</scope>
</reference>
<evidence type="ECO:0000313" key="11">
    <source>
        <dbReference type="EMBL" id="JAT55261.1"/>
    </source>
</evidence>
<evidence type="ECO:0000256" key="3">
    <source>
        <dbReference type="ARBA" id="ARBA00022622"/>
    </source>
</evidence>
<organism evidence="11">
    <name type="scientific">Anthurium amnicola</name>
    <dbReference type="NCBI Taxonomy" id="1678845"/>
    <lineage>
        <taxon>Eukaryota</taxon>
        <taxon>Viridiplantae</taxon>
        <taxon>Streptophyta</taxon>
        <taxon>Embryophyta</taxon>
        <taxon>Tracheophyta</taxon>
        <taxon>Spermatophyta</taxon>
        <taxon>Magnoliopsida</taxon>
        <taxon>Liliopsida</taxon>
        <taxon>Araceae</taxon>
        <taxon>Pothoideae</taxon>
        <taxon>Potheae</taxon>
        <taxon>Anthurium</taxon>
    </lineage>
</organism>
<keyword evidence="4 9" id="KW-0732">Signal</keyword>
<keyword evidence="3" id="KW-0449">Lipoprotein</keyword>
<evidence type="ECO:0000256" key="2">
    <source>
        <dbReference type="ARBA" id="ARBA00022475"/>
    </source>
</evidence>
<dbReference type="InterPro" id="IPR044788">
    <property type="entry name" value="X8_dom_prot"/>
</dbReference>
<keyword evidence="6" id="KW-1015">Disulfide bond</keyword>
<evidence type="ECO:0000256" key="5">
    <source>
        <dbReference type="ARBA" id="ARBA00023136"/>
    </source>
</evidence>
<dbReference type="Gene3D" id="1.20.58.1040">
    <property type="match status" value="1"/>
</dbReference>
<dbReference type="SMART" id="SM00768">
    <property type="entry name" value="X8"/>
    <property type="match status" value="1"/>
</dbReference>
<accession>A0A1D1YKU1</accession>
<keyword evidence="5" id="KW-0472">Membrane</keyword>
<evidence type="ECO:0000259" key="10">
    <source>
        <dbReference type="SMART" id="SM00768"/>
    </source>
</evidence>
<feature type="signal peptide" evidence="9">
    <location>
        <begin position="1"/>
        <end position="30"/>
    </location>
</feature>
<dbReference type="GO" id="GO:0005886">
    <property type="term" value="C:plasma membrane"/>
    <property type="evidence" value="ECO:0007669"/>
    <property type="project" value="UniProtKB-SubCell"/>
</dbReference>
<feature type="compositionally biased region" description="Polar residues" evidence="8">
    <location>
        <begin position="98"/>
        <end position="109"/>
    </location>
</feature>
<keyword evidence="2" id="KW-1003">Cell membrane</keyword>
<feature type="compositionally biased region" description="Polar residues" evidence="8">
    <location>
        <begin position="66"/>
        <end position="78"/>
    </location>
</feature>
<feature type="chain" id="PRO_5008900306" evidence="9">
    <location>
        <begin position="31"/>
        <end position="310"/>
    </location>
</feature>
<evidence type="ECO:0000256" key="9">
    <source>
        <dbReference type="SAM" id="SignalP"/>
    </source>
</evidence>
<proteinExistence type="predicted"/>
<dbReference type="GO" id="GO:0098552">
    <property type="term" value="C:side of membrane"/>
    <property type="evidence" value="ECO:0007669"/>
    <property type="project" value="UniProtKB-KW"/>
</dbReference>
<feature type="domain" description="X8" evidence="10">
    <location>
        <begin position="229"/>
        <end position="310"/>
    </location>
</feature>
<dbReference type="Pfam" id="PF07983">
    <property type="entry name" value="X8"/>
    <property type="match status" value="1"/>
</dbReference>
<sequence length="310" mass="31842">MAGDVAKGLFSLPFILWAFAACCSGPLVDANRGSRPTPSATEAVAFLKGNRAPSTENRVSFPFPHQNAQLDSLSSTGGVNRPGEEEEMVPSSRRELSSHGSHQPSSATKASRHDIITNPVTTGPVTLPSTSPTPGIITVPSTNPVTVLPTTGPAVTVPSTTPLVYPMPAPATNPVTTPPITIPSTIPAPPGTVPITNPVTTYPFPPPSNVPFVPGTPPVPVSPAVAGQAWCVARSDAADAALQMALDYACGIGGADCSAIQQTGGCYNPNTVRDHASYAFNSYYQKNPSPTSCDFGGTATVVNTNPSKNG</sequence>
<dbReference type="PROSITE" id="PS51257">
    <property type="entry name" value="PROKAR_LIPOPROTEIN"/>
    <property type="match status" value="1"/>
</dbReference>
<gene>
    <name evidence="11" type="primary">At4g34480_3</name>
    <name evidence="11" type="ORF">g.102341</name>
</gene>
<dbReference type="AlphaFoldDB" id="A0A1D1YKU1"/>
<keyword evidence="3" id="KW-0336">GPI-anchor</keyword>
<comment type="subcellular location">
    <subcellularLocation>
        <location evidence="1">Cell membrane</location>
        <topology evidence="1">Lipid-anchor</topology>
        <topology evidence="1">GPI-anchor</topology>
    </subcellularLocation>
</comment>
<feature type="compositionally biased region" description="Polar residues" evidence="8">
    <location>
        <begin position="118"/>
        <end position="132"/>
    </location>
</feature>
<evidence type="ECO:0000256" key="1">
    <source>
        <dbReference type="ARBA" id="ARBA00004609"/>
    </source>
</evidence>
<dbReference type="PANTHER" id="PTHR31044:SF120">
    <property type="entry name" value="CARBOHYDRATE-BINDING X8 DOMAIN SUPERFAMILY PROTEIN"/>
    <property type="match status" value="1"/>
</dbReference>
<dbReference type="InterPro" id="IPR012946">
    <property type="entry name" value="X8"/>
</dbReference>